<gene>
    <name evidence="1" type="ORF">A6R68_17536</name>
</gene>
<sequence>MSMLNLATKSSKDDCSRS</sequence>
<protein>
    <submittedName>
        <fullName evidence="1">Uncharacterized protein</fullName>
    </submittedName>
</protein>
<dbReference type="EMBL" id="LZPO01035065">
    <property type="protein sequence ID" value="OBS76012.1"/>
    <property type="molecule type" value="Genomic_DNA"/>
</dbReference>
<dbReference type="Proteomes" id="UP000092124">
    <property type="component" value="Unassembled WGS sequence"/>
</dbReference>
<accession>A0A1A6HEF3</accession>
<dbReference type="AlphaFoldDB" id="A0A1A6HEF3"/>
<name>A0A1A6HEF3_NEOLE</name>
<reference evidence="1 2" key="1">
    <citation type="submission" date="2016-06" db="EMBL/GenBank/DDBJ databases">
        <title>The Draft Genome Sequence and Annotation of the Desert Woodrat Neotoma lepida.</title>
        <authorList>
            <person name="Campbell M."/>
            <person name="Oakeson K.F."/>
            <person name="Yandell M."/>
            <person name="Halpert J.R."/>
            <person name="Dearing D."/>
        </authorList>
    </citation>
    <scope>NUCLEOTIDE SEQUENCE [LARGE SCALE GENOMIC DNA]</scope>
    <source>
        <strain evidence="1">417</strain>
        <tissue evidence="1">Liver</tissue>
    </source>
</reference>
<organism evidence="1 2">
    <name type="scientific">Neotoma lepida</name>
    <name type="common">Desert woodrat</name>
    <dbReference type="NCBI Taxonomy" id="56216"/>
    <lineage>
        <taxon>Eukaryota</taxon>
        <taxon>Metazoa</taxon>
        <taxon>Chordata</taxon>
        <taxon>Craniata</taxon>
        <taxon>Vertebrata</taxon>
        <taxon>Euteleostomi</taxon>
        <taxon>Mammalia</taxon>
        <taxon>Eutheria</taxon>
        <taxon>Euarchontoglires</taxon>
        <taxon>Glires</taxon>
        <taxon>Rodentia</taxon>
        <taxon>Myomorpha</taxon>
        <taxon>Muroidea</taxon>
        <taxon>Cricetidae</taxon>
        <taxon>Neotominae</taxon>
        <taxon>Neotoma</taxon>
    </lineage>
</organism>
<keyword evidence="2" id="KW-1185">Reference proteome</keyword>
<evidence type="ECO:0000313" key="2">
    <source>
        <dbReference type="Proteomes" id="UP000092124"/>
    </source>
</evidence>
<evidence type="ECO:0000313" key="1">
    <source>
        <dbReference type="EMBL" id="OBS76012.1"/>
    </source>
</evidence>
<proteinExistence type="predicted"/>
<comment type="caution">
    <text evidence="1">The sequence shown here is derived from an EMBL/GenBank/DDBJ whole genome shotgun (WGS) entry which is preliminary data.</text>
</comment>